<dbReference type="EMBL" id="JXJU01000004">
    <property type="protein sequence ID" value="PCS00337.1"/>
    <property type="molecule type" value="Genomic_DNA"/>
</dbReference>
<name>A0A2A5RM15_9LACT</name>
<accession>A0A2A5RM15</accession>
<evidence type="ECO:0000313" key="3">
    <source>
        <dbReference type="Proteomes" id="UP000218181"/>
    </source>
</evidence>
<dbReference type="PIRSF" id="PIRSF029008">
    <property type="entry name" value="MecA"/>
    <property type="match status" value="1"/>
</dbReference>
<dbReference type="InterPro" id="IPR038471">
    <property type="entry name" value="MecA_C_sf"/>
</dbReference>
<dbReference type="STRING" id="1291764.GCA_001311235_02570"/>
<dbReference type="RefSeq" id="WP_096817657.1">
    <property type="nucleotide sequence ID" value="NZ_JXJU01000004.1"/>
</dbReference>
<proteinExistence type="inferred from homology"/>
<dbReference type="PANTHER" id="PTHR39161">
    <property type="entry name" value="ADAPTER PROTEIN MECA"/>
    <property type="match status" value="1"/>
</dbReference>
<protein>
    <submittedName>
        <fullName evidence="2">Negative regulator of genetic competence, sporulation and motility</fullName>
    </submittedName>
</protein>
<dbReference type="PANTHER" id="PTHR39161:SF1">
    <property type="entry name" value="ADAPTER PROTEIN MECA 1"/>
    <property type="match status" value="1"/>
</dbReference>
<keyword evidence="3" id="KW-1185">Reference proteome</keyword>
<dbReference type="Gene3D" id="3.30.70.1950">
    <property type="match status" value="1"/>
</dbReference>
<evidence type="ECO:0000313" key="2">
    <source>
        <dbReference type="EMBL" id="PCS00337.1"/>
    </source>
</evidence>
<sequence>MKFENINENTIKISLTFEDLSDHDVKLSDFFQNQQVIEQLFYELVEELGLENRFNQTGLLTFQVQPHPKGVHLIVSEELLGENGDGEIPDDPEEFEEMMNGFYNKLNEIGSNMAAERGIKDHNPGLGSKETKEPQKEADYIFYTIKFDGPLNLLNAVKNVVFTEELSELFQLNGAFYLVVLDSVRARGKMQVESMRARLMEFGQSSDYNREYLQEYGDCLIVNHAMEKLRKI</sequence>
<comment type="caution">
    <text evidence="2">The sequence shown here is derived from an EMBL/GenBank/DDBJ whole genome shotgun (WGS) entry which is preliminary data.</text>
</comment>
<gene>
    <name evidence="2" type="ORF">RT41_GL001224</name>
</gene>
<reference evidence="2 3" key="1">
    <citation type="submission" date="2014-12" db="EMBL/GenBank/DDBJ databases">
        <title>Draft genome sequences of 10 type strains of Lactococcus.</title>
        <authorList>
            <person name="Sun Z."/>
            <person name="Zhong Z."/>
            <person name="Liu W."/>
            <person name="Zhang W."/>
            <person name="Zhang H."/>
        </authorList>
    </citation>
    <scope>NUCLEOTIDE SEQUENCE [LARGE SCALE GENOMIC DNA]</scope>
    <source>
        <strain evidence="2 3">JCM 16395</strain>
    </source>
</reference>
<comment type="similarity">
    <text evidence="1">Belongs to the MecA family.</text>
</comment>
<dbReference type="Proteomes" id="UP000218181">
    <property type="component" value="Unassembled WGS sequence"/>
</dbReference>
<dbReference type="AlphaFoldDB" id="A0A2A5RM15"/>
<organism evidence="2 3">
    <name type="scientific">Lactococcus fujiensis JCM 16395</name>
    <dbReference type="NCBI Taxonomy" id="1291764"/>
    <lineage>
        <taxon>Bacteria</taxon>
        <taxon>Bacillati</taxon>
        <taxon>Bacillota</taxon>
        <taxon>Bacilli</taxon>
        <taxon>Lactobacillales</taxon>
        <taxon>Streptococcaceae</taxon>
        <taxon>Lactococcus</taxon>
    </lineage>
</organism>
<dbReference type="Pfam" id="PF05389">
    <property type="entry name" value="MecA"/>
    <property type="match status" value="1"/>
</dbReference>
<evidence type="ECO:0000256" key="1">
    <source>
        <dbReference type="ARBA" id="ARBA00005397"/>
    </source>
</evidence>
<dbReference type="OrthoDB" id="2360201at2"/>
<dbReference type="InterPro" id="IPR008681">
    <property type="entry name" value="Neg-reg_MecA"/>
</dbReference>